<evidence type="ECO:0000313" key="1">
    <source>
        <dbReference type="EMBL" id="MFH0259623.1"/>
    </source>
</evidence>
<organism evidence="1 2">
    <name type="scientific">Vibrio barjaei</name>
    <dbReference type="NCBI Taxonomy" id="1676683"/>
    <lineage>
        <taxon>Bacteria</taxon>
        <taxon>Pseudomonadati</taxon>
        <taxon>Pseudomonadota</taxon>
        <taxon>Gammaproteobacteria</taxon>
        <taxon>Vibrionales</taxon>
        <taxon>Vibrionaceae</taxon>
        <taxon>Vibrio</taxon>
    </lineage>
</organism>
<evidence type="ECO:0000313" key="2">
    <source>
        <dbReference type="Proteomes" id="UP001607125"/>
    </source>
</evidence>
<protein>
    <submittedName>
        <fullName evidence="1">Glycosyltransferase 52 family protein</fullName>
    </submittedName>
</protein>
<name>A0ABW7IEC0_9VIBR</name>
<gene>
    <name evidence="1" type="ORF">ACGRH2_04075</name>
</gene>
<reference evidence="1 2" key="1">
    <citation type="submission" date="2024-10" db="EMBL/GenBank/DDBJ databases">
        <authorList>
            <person name="Yibar A."/>
            <person name="Saticioglu I.B."/>
            <person name="Duman M."/>
            <person name="Ajmi N."/>
            <person name="Gurler F."/>
            <person name="Ay H."/>
            <person name="Onuk E."/>
            <person name="Guler S."/>
            <person name="Romalde J.L."/>
        </authorList>
    </citation>
    <scope>NUCLEOTIDE SEQUENCE [LARGE SCALE GENOMIC DNA]</scope>
    <source>
        <strain evidence="1 2">1-TCBS-B</strain>
    </source>
</reference>
<comment type="caution">
    <text evidence="1">The sequence shown here is derived from an EMBL/GenBank/DDBJ whole genome shotgun (WGS) entry which is preliminary data.</text>
</comment>
<accession>A0ABW7IEC0</accession>
<dbReference type="EMBL" id="JBIHSF010000005">
    <property type="protein sequence ID" value="MFH0259623.1"/>
    <property type="molecule type" value="Genomic_DNA"/>
</dbReference>
<sequence length="340" mass="38910">MNYTNIYYVTSPFQYLCALEARQALPEKHSILILEVGDTGKGLTQLEELVSNDHWDEIFRLSTGNRTITTPKLIRKLNATLKSIGRTVQHFCYGEYTSWRINLILNNVQHQVPVYFDDGTLTLVEYESYIKHQKVFHRSRWLQDALLRFQGTKPLTQKPFNPQFTLFSLFGFPDCQLHYIENSFGSLLARYGQHELYDAAGPVAFIGQGAIGHRKMKPVDVYLEEIHEAIALTPSKSITYFPHRSETSSVREAISSIEGVSYHDSNQPLEVEALANKLTFSRLIAPYSTVLFTFKKLSPDLPITFIREKEDILSKQLITREIMRSGIADTIIEAQNNPSE</sequence>
<dbReference type="RefSeq" id="WP_394628634.1">
    <property type="nucleotide sequence ID" value="NZ_JBIHSF010000005.1"/>
</dbReference>
<dbReference type="Proteomes" id="UP001607125">
    <property type="component" value="Unassembled WGS sequence"/>
</dbReference>
<keyword evidence="2" id="KW-1185">Reference proteome</keyword>
<proteinExistence type="predicted"/>